<feature type="domain" description="Biotin carboxylation" evidence="7">
    <location>
        <begin position="1"/>
        <end position="445"/>
    </location>
</feature>
<proteinExistence type="predicted"/>
<evidence type="ECO:0000256" key="2">
    <source>
        <dbReference type="ARBA" id="ARBA00022741"/>
    </source>
</evidence>
<gene>
    <name evidence="8" type="ORF">E2626_12230</name>
</gene>
<dbReference type="PROSITE" id="PS00866">
    <property type="entry name" value="CPSASE_1"/>
    <property type="match status" value="1"/>
</dbReference>
<dbReference type="SUPFAM" id="SSF52440">
    <property type="entry name" value="PreATP-grasp domain"/>
    <property type="match status" value="1"/>
</dbReference>
<dbReference type="PROSITE" id="PS50979">
    <property type="entry name" value="BC"/>
    <property type="match status" value="1"/>
</dbReference>
<dbReference type="OrthoDB" id="9807469at2"/>
<evidence type="ECO:0000313" key="8">
    <source>
        <dbReference type="EMBL" id="TFE00385.1"/>
    </source>
</evidence>
<protein>
    <submittedName>
        <fullName evidence="8">ATP-grasp domain-containing protein</fullName>
    </submittedName>
</protein>
<dbReference type="Pfam" id="PF02786">
    <property type="entry name" value="CPSase_L_D2"/>
    <property type="match status" value="1"/>
</dbReference>
<dbReference type="InterPro" id="IPR011764">
    <property type="entry name" value="Biotin_carboxylation_dom"/>
</dbReference>
<keyword evidence="1" id="KW-0436">Ligase</keyword>
<evidence type="ECO:0000259" key="6">
    <source>
        <dbReference type="PROSITE" id="PS50975"/>
    </source>
</evidence>
<reference evidence="8 9" key="1">
    <citation type="submission" date="2019-03" db="EMBL/GenBank/DDBJ databases">
        <authorList>
            <person name="Yang Y."/>
        </authorList>
    </citation>
    <scope>NUCLEOTIDE SEQUENCE [LARGE SCALE GENOMIC DNA]</scope>
    <source>
        <strain evidence="8 9">ASL-1</strain>
    </source>
</reference>
<dbReference type="InterPro" id="IPR011054">
    <property type="entry name" value="Rudment_hybrid_motif"/>
</dbReference>
<keyword evidence="2 5" id="KW-0547">Nucleotide-binding</keyword>
<dbReference type="SMART" id="SM00878">
    <property type="entry name" value="Biotin_carb_C"/>
    <property type="match status" value="1"/>
</dbReference>
<feature type="domain" description="ATP-grasp" evidence="6">
    <location>
        <begin position="119"/>
        <end position="316"/>
    </location>
</feature>
<dbReference type="RefSeq" id="WP_134382197.1">
    <property type="nucleotide sequence ID" value="NZ_SORX01000007.1"/>
</dbReference>
<accession>A0A4Y8LE01</accession>
<dbReference type="Pfam" id="PF02785">
    <property type="entry name" value="Biotin_carb_C"/>
    <property type="match status" value="1"/>
</dbReference>
<evidence type="ECO:0000256" key="1">
    <source>
        <dbReference type="ARBA" id="ARBA00022598"/>
    </source>
</evidence>
<dbReference type="Gene3D" id="3.30.470.20">
    <property type="entry name" value="ATP-grasp fold, B domain"/>
    <property type="match status" value="1"/>
</dbReference>
<dbReference type="InterPro" id="IPR016185">
    <property type="entry name" value="PreATP-grasp_dom_sf"/>
</dbReference>
<dbReference type="InterPro" id="IPR050856">
    <property type="entry name" value="Biotin_carboxylase_complex"/>
</dbReference>
<dbReference type="GO" id="GO:0005524">
    <property type="term" value="F:ATP binding"/>
    <property type="evidence" value="ECO:0007669"/>
    <property type="project" value="UniProtKB-UniRule"/>
</dbReference>
<dbReference type="AlphaFoldDB" id="A0A4Y8LE01"/>
<evidence type="ECO:0000256" key="5">
    <source>
        <dbReference type="PROSITE-ProRule" id="PRU00409"/>
    </source>
</evidence>
<organism evidence="8 9">
    <name type="scientific">Jeotgalibacillus salarius</name>
    <dbReference type="NCBI Taxonomy" id="546023"/>
    <lineage>
        <taxon>Bacteria</taxon>
        <taxon>Bacillati</taxon>
        <taxon>Bacillota</taxon>
        <taxon>Bacilli</taxon>
        <taxon>Bacillales</taxon>
        <taxon>Caryophanaceae</taxon>
        <taxon>Jeotgalibacillus</taxon>
    </lineage>
</organism>
<dbReference type="PANTHER" id="PTHR18866">
    <property type="entry name" value="CARBOXYLASE:PYRUVATE/ACETYL-COA/PROPIONYL-COA CARBOXYLASE"/>
    <property type="match status" value="1"/>
</dbReference>
<dbReference type="GO" id="GO:0046872">
    <property type="term" value="F:metal ion binding"/>
    <property type="evidence" value="ECO:0007669"/>
    <property type="project" value="InterPro"/>
</dbReference>
<dbReference type="SUPFAM" id="SSF51246">
    <property type="entry name" value="Rudiment single hybrid motif"/>
    <property type="match status" value="1"/>
</dbReference>
<keyword evidence="3 5" id="KW-0067">ATP-binding</keyword>
<comment type="caution">
    <text evidence="8">The sequence shown here is derived from an EMBL/GenBank/DDBJ whole genome shotgun (WGS) entry which is preliminary data.</text>
</comment>
<sequence>MRKILIANRGEIALRVIKTCNKMNIETVAVYSEADQDLPYVKAADTAKLIGPPPVAQSYLHIERLLEIASEENVDAIHPGYGLLSENADFAEQVEKEGFIFIGPSSSVMRKMGDKIEARKTMMEAGVPVVPGYESDNMTLDDAKFEAGKIGYPVMLKASSGGGGVGMVLCKNEQALTQHFEPTIKRSQTYFGSGKLFIEKYIPKARHIEVQIFGNAEGEVFHLFERNCSIQRRNQKVIEESPSPSLSEPAKERLYHLAVQAGKAVGYKNAGTIECILDTDENPFFLEMNTRLQVEHPVTEQITGFDLVEWQILTAFGERLPVQKQDEIKSSGHSIEFRIYAEDPKTFYPSPGTLETVEFPEGQGIRVDIGYERNNKITPYYDPMIAKFIVTADSRQSCIKTARQAFDSVKIEGVKTNTPLHKLVLDSAEFMDGKYHTQTLEKIKGE</sequence>
<dbReference type="FunFam" id="3.40.50.20:FF:000010">
    <property type="entry name" value="Propionyl-CoA carboxylase subunit alpha"/>
    <property type="match status" value="1"/>
</dbReference>
<evidence type="ECO:0000313" key="9">
    <source>
        <dbReference type="Proteomes" id="UP000297776"/>
    </source>
</evidence>
<dbReference type="InterPro" id="IPR005482">
    <property type="entry name" value="Biotin_COase_C"/>
</dbReference>
<dbReference type="InterPro" id="IPR005481">
    <property type="entry name" value="BC-like_N"/>
</dbReference>
<dbReference type="PANTHER" id="PTHR18866:SF128">
    <property type="entry name" value="UREA AMIDOLYASE"/>
    <property type="match status" value="1"/>
</dbReference>
<name>A0A4Y8LE01_9BACL</name>
<dbReference type="PROSITE" id="PS50975">
    <property type="entry name" value="ATP_GRASP"/>
    <property type="match status" value="1"/>
</dbReference>
<dbReference type="SUPFAM" id="SSF56059">
    <property type="entry name" value="Glutathione synthetase ATP-binding domain-like"/>
    <property type="match status" value="1"/>
</dbReference>
<dbReference type="PROSITE" id="PS00867">
    <property type="entry name" value="CPSASE_2"/>
    <property type="match status" value="1"/>
</dbReference>
<dbReference type="InterPro" id="IPR005479">
    <property type="entry name" value="CPAse_ATP-bd"/>
</dbReference>
<dbReference type="EMBL" id="SORX01000007">
    <property type="protein sequence ID" value="TFE00385.1"/>
    <property type="molecule type" value="Genomic_DNA"/>
</dbReference>
<dbReference type="InterPro" id="IPR011761">
    <property type="entry name" value="ATP-grasp"/>
</dbReference>
<keyword evidence="4" id="KW-0092">Biotin</keyword>
<dbReference type="Pfam" id="PF00289">
    <property type="entry name" value="Biotin_carb_N"/>
    <property type="match status" value="1"/>
</dbReference>
<dbReference type="Proteomes" id="UP000297776">
    <property type="component" value="Unassembled WGS sequence"/>
</dbReference>
<evidence type="ECO:0000256" key="3">
    <source>
        <dbReference type="ARBA" id="ARBA00022840"/>
    </source>
</evidence>
<evidence type="ECO:0000256" key="4">
    <source>
        <dbReference type="ARBA" id="ARBA00023267"/>
    </source>
</evidence>
<dbReference type="GO" id="GO:0016874">
    <property type="term" value="F:ligase activity"/>
    <property type="evidence" value="ECO:0007669"/>
    <property type="project" value="UniProtKB-KW"/>
</dbReference>
<evidence type="ECO:0000259" key="7">
    <source>
        <dbReference type="PROSITE" id="PS50979"/>
    </source>
</evidence>
<keyword evidence="9" id="KW-1185">Reference proteome</keyword>